<proteinExistence type="predicted"/>
<dbReference type="AlphaFoldDB" id="A0A5M3XVK3"/>
<dbReference type="InterPro" id="IPR005543">
    <property type="entry name" value="PASTA_dom"/>
</dbReference>
<dbReference type="Gene3D" id="3.30.10.20">
    <property type="match status" value="1"/>
</dbReference>
<reference evidence="2 3" key="1">
    <citation type="submission" date="2019-10" db="EMBL/GenBank/DDBJ databases">
        <title>Whole genome shotgun sequence of Acrocarpospora pleiomorpha NBRC 16267.</title>
        <authorList>
            <person name="Ichikawa N."/>
            <person name="Kimura A."/>
            <person name="Kitahashi Y."/>
            <person name="Komaki H."/>
            <person name="Oguchi A."/>
        </authorList>
    </citation>
    <scope>NUCLEOTIDE SEQUENCE [LARGE SCALE GENOMIC DNA]</scope>
    <source>
        <strain evidence="2 3">NBRC 16267</strain>
    </source>
</reference>
<evidence type="ECO:0000259" key="1">
    <source>
        <dbReference type="PROSITE" id="PS51178"/>
    </source>
</evidence>
<dbReference type="CDD" id="cd06577">
    <property type="entry name" value="PASTA_pknB"/>
    <property type="match status" value="1"/>
</dbReference>
<sequence length="99" mass="9923">MPFLGFVVAVAALALVAANLIPPQSGLVSVPELAGMSEQAALDELDELGLKSSVEEENSTTVPAGMVIDSKPGVGEAVDPGDEVEVLVSRGPVAAVVPS</sequence>
<dbReference type="SMART" id="SM00740">
    <property type="entry name" value="PASTA"/>
    <property type="match status" value="1"/>
</dbReference>
<name>A0A5M3XVK3_9ACTN</name>
<accession>A0A5M3XVK3</accession>
<evidence type="ECO:0000313" key="2">
    <source>
        <dbReference type="EMBL" id="GES22428.1"/>
    </source>
</evidence>
<dbReference type="PROSITE" id="PS51178">
    <property type="entry name" value="PASTA"/>
    <property type="match status" value="1"/>
</dbReference>
<dbReference type="Pfam" id="PF03793">
    <property type="entry name" value="PASTA"/>
    <property type="match status" value="1"/>
</dbReference>
<dbReference type="RefSeq" id="WP_170321663.1">
    <property type="nucleotide sequence ID" value="NZ_BAAAHM010000015.1"/>
</dbReference>
<dbReference type="EMBL" id="BLAF01000030">
    <property type="protein sequence ID" value="GES22428.1"/>
    <property type="molecule type" value="Genomic_DNA"/>
</dbReference>
<comment type="caution">
    <text evidence="2">The sequence shown here is derived from an EMBL/GenBank/DDBJ whole genome shotgun (WGS) entry which is preliminary data.</text>
</comment>
<keyword evidence="3" id="KW-1185">Reference proteome</keyword>
<protein>
    <recommendedName>
        <fullName evidence="1">PASTA domain-containing protein</fullName>
    </recommendedName>
</protein>
<evidence type="ECO:0000313" key="3">
    <source>
        <dbReference type="Proteomes" id="UP000377595"/>
    </source>
</evidence>
<gene>
    <name evidence="2" type="ORF">Aple_053250</name>
</gene>
<feature type="domain" description="PASTA" evidence="1">
    <location>
        <begin position="21"/>
        <end position="90"/>
    </location>
</feature>
<dbReference type="Proteomes" id="UP000377595">
    <property type="component" value="Unassembled WGS sequence"/>
</dbReference>
<organism evidence="2 3">
    <name type="scientific">Acrocarpospora pleiomorpha</name>
    <dbReference type="NCBI Taxonomy" id="90975"/>
    <lineage>
        <taxon>Bacteria</taxon>
        <taxon>Bacillati</taxon>
        <taxon>Actinomycetota</taxon>
        <taxon>Actinomycetes</taxon>
        <taxon>Streptosporangiales</taxon>
        <taxon>Streptosporangiaceae</taxon>
        <taxon>Acrocarpospora</taxon>
    </lineage>
</organism>